<dbReference type="Proteomes" id="UP000011864">
    <property type="component" value="Chromosome"/>
</dbReference>
<dbReference type="AlphaFoldDB" id="K7A6Q7"/>
<name>K7A6Q7_9ALTE</name>
<sequence>MKWLCNMSKFKADIRLSTIPIIFLTGKVGQFEEGFELGGAD</sequence>
<dbReference type="EMBL" id="CP003837">
    <property type="protein sequence ID" value="AGH47388.1"/>
    <property type="molecule type" value="Genomic_DNA"/>
</dbReference>
<reference evidence="1 2" key="1">
    <citation type="journal article" date="2013" name="Genome Announc.">
        <title>Complete Genome Sequence of Glaciecola psychrophila Strain 170T.</title>
        <authorList>
            <person name="Yin J."/>
            <person name="Chen J."/>
            <person name="Liu G."/>
            <person name="Yu Y."/>
            <person name="Song L."/>
            <person name="Wang X."/>
            <person name="Qu X."/>
        </authorList>
    </citation>
    <scope>NUCLEOTIDE SEQUENCE [LARGE SCALE GENOMIC DNA]</scope>
    <source>
        <strain evidence="1 2">170</strain>
    </source>
</reference>
<keyword evidence="2" id="KW-1185">Reference proteome</keyword>
<accession>K7A6Q7</accession>
<proteinExistence type="predicted"/>
<evidence type="ECO:0000313" key="1">
    <source>
        <dbReference type="EMBL" id="AGH47388.1"/>
    </source>
</evidence>
<evidence type="ECO:0000313" key="2">
    <source>
        <dbReference type="Proteomes" id="UP000011864"/>
    </source>
</evidence>
<gene>
    <name evidence="1" type="ORF">C427_5291</name>
</gene>
<organism evidence="1 2">
    <name type="scientific">Paraglaciecola psychrophila 170</name>
    <dbReference type="NCBI Taxonomy" id="1129794"/>
    <lineage>
        <taxon>Bacteria</taxon>
        <taxon>Pseudomonadati</taxon>
        <taxon>Pseudomonadota</taxon>
        <taxon>Gammaproteobacteria</taxon>
        <taxon>Alteromonadales</taxon>
        <taxon>Alteromonadaceae</taxon>
        <taxon>Paraglaciecola</taxon>
    </lineage>
</organism>
<dbReference type="STRING" id="1129794.C427_5291"/>
<dbReference type="PATRIC" id="fig|1129794.4.peg.5274"/>
<dbReference type="KEGG" id="gps:C427_5291"/>
<dbReference type="HOGENOM" id="CLU_3274069_0_0_6"/>
<protein>
    <submittedName>
        <fullName evidence="1">Uncharacterized protein</fullName>
    </submittedName>
</protein>